<feature type="compositionally biased region" description="Pro residues" evidence="1">
    <location>
        <begin position="45"/>
        <end position="69"/>
    </location>
</feature>
<feature type="compositionally biased region" description="Pro residues" evidence="1">
    <location>
        <begin position="11"/>
        <end position="23"/>
    </location>
</feature>
<accession>A0ABP6GDW2</accession>
<evidence type="ECO:0000313" key="3">
    <source>
        <dbReference type="EMBL" id="GAA2721981.1"/>
    </source>
</evidence>
<keyword evidence="2" id="KW-0812">Transmembrane</keyword>
<feature type="compositionally biased region" description="Low complexity" evidence="1">
    <location>
        <begin position="24"/>
        <end position="44"/>
    </location>
</feature>
<evidence type="ECO:0008006" key="5">
    <source>
        <dbReference type="Google" id="ProtNLM"/>
    </source>
</evidence>
<feature type="transmembrane region" description="Helical" evidence="2">
    <location>
        <begin position="76"/>
        <end position="96"/>
    </location>
</feature>
<protein>
    <recommendedName>
        <fullName evidence="5">Regulator of septum formation</fullName>
    </recommendedName>
</protein>
<dbReference type="EMBL" id="BAAATZ010000005">
    <property type="protein sequence ID" value="GAA2721981.1"/>
    <property type="molecule type" value="Genomic_DNA"/>
</dbReference>
<reference evidence="4" key="1">
    <citation type="journal article" date="2019" name="Int. J. Syst. Evol. Microbiol.">
        <title>The Global Catalogue of Microorganisms (GCM) 10K type strain sequencing project: providing services to taxonomists for standard genome sequencing and annotation.</title>
        <authorList>
            <consortium name="The Broad Institute Genomics Platform"/>
            <consortium name="The Broad Institute Genome Sequencing Center for Infectious Disease"/>
            <person name="Wu L."/>
            <person name="Ma J."/>
        </authorList>
    </citation>
    <scope>NUCLEOTIDE SEQUENCE [LARGE SCALE GENOMIC DNA]</scope>
    <source>
        <strain evidence="4">JCM 8201</strain>
    </source>
</reference>
<keyword evidence="4" id="KW-1185">Reference proteome</keyword>
<evidence type="ECO:0000313" key="4">
    <source>
        <dbReference type="Proteomes" id="UP001501842"/>
    </source>
</evidence>
<name>A0ABP6GDW2_9ACTN</name>
<comment type="caution">
    <text evidence="3">The sequence shown here is derived from an EMBL/GenBank/DDBJ whole genome shotgun (WGS) entry which is preliminary data.</text>
</comment>
<evidence type="ECO:0000256" key="1">
    <source>
        <dbReference type="SAM" id="MobiDB-lite"/>
    </source>
</evidence>
<organism evidence="3 4">
    <name type="scientific">Actinocorallia aurantiaca</name>
    <dbReference type="NCBI Taxonomy" id="46204"/>
    <lineage>
        <taxon>Bacteria</taxon>
        <taxon>Bacillati</taxon>
        <taxon>Actinomycetota</taxon>
        <taxon>Actinomycetes</taxon>
        <taxon>Streptosporangiales</taxon>
        <taxon>Thermomonosporaceae</taxon>
        <taxon>Actinocorallia</taxon>
    </lineage>
</organism>
<dbReference type="RefSeq" id="WP_344449312.1">
    <property type="nucleotide sequence ID" value="NZ_BAAATZ010000005.1"/>
</dbReference>
<dbReference type="Proteomes" id="UP001501842">
    <property type="component" value="Unassembled WGS sequence"/>
</dbReference>
<proteinExistence type="predicted"/>
<sequence length="251" mass="26358">MSYPPQYGPQGQPPYQPGPPQGPGYPQQGPGYPPAAGYPQAPGHPQTPPPFGAPQPPPGNVFAPPPPGPRKNNKGPLVGCLGVVAVVVIFIAIRVVGNIASDGVSKGIEAIDDPDRTTSGEITDQGNLDPLKLQVGDCYHNSISSVDTTETVRSIDAIPCTDRHNAQVFSETTMSGVYPTATQFVDKCTEQAKSWAGRYGSAYQALEQRDPNFSVSAFFPLIGQWSTTGANRITCSLVSSTGDLGAKLPTL</sequence>
<feature type="region of interest" description="Disordered" evidence="1">
    <location>
        <begin position="1"/>
        <end position="70"/>
    </location>
</feature>
<keyword evidence="2" id="KW-0472">Membrane</keyword>
<gene>
    <name evidence="3" type="ORF">GCM10010439_13430</name>
</gene>
<dbReference type="SUPFAM" id="SSF81995">
    <property type="entry name" value="beta-sandwich domain of Sec23/24"/>
    <property type="match status" value="1"/>
</dbReference>
<keyword evidence="2" id="KW-1133">Transmembrane helix</keyword>
<evidence type="ECO:0000256" key="2">
    <source>
        <dbReference type="SAM" id="Phobius"/>
    </source>
</evidence>
<feature type="compositionally biased region" description="Low complexity" evidence="1">
    <location>
        <begin position="1"/>
        <end position="10"/>
    </location>
</feature>